<feature type="compositionally biased region" description="Basic and acidic residues" evidence="1">
    <location>
        <begin position="38"/>
        <end position="68"/>
    </location>
</feature>
<dbReference type="PROSITE" id="PS51257">
    <property type="entry name" value="PROKAR_LIPOPROTEIN"/>
    <property type="match status" value="1"/>
</dbReference>
<proteinExistence type="predicted"/>
<feature type="compositionally biased region" description="Basic and acidic residues" evidence="1">
    <location>
        <begin position="105"/>
        <end position="121"/>
    </location>
</feature>
<evidence type="ECO:0000256" key="2">
    <source>
        <dbReference type="SAM" id="SignalP"/>
    </source>
</evidence>
<evidence type="ECO:0000256" key="1">
    <source>
        <dbReference type="SAM" id="MobiDB-lite"/>
    </source>
</evidence>
<accession>A0ABR1LAF3</accession>
<dbReference type="GeneID" id="92026862"/>
<organism evidence="3 4">
    <name type="scientific">Phyllosticta citribraziliensis</name>
    <dbReference type="NCBI Taxonomy" id="989973"/>
    <lineage>
        <taxon>Eukaryota</taxon>
        <taxon>Fungi</taxon>
        <taxon>Dikarya</taxon>
        <taxon>Ascomycota</taxon>
        <taxon>Pezizomycotina</taxon>
        <taxon>Dothideomycetes</taxon>
        <taxon>Dothideomycetes incertae sedis</taxon>
        <taxon>Botryosphaeriales</taxon>
        <taxon>Phyllostictaceae</taxon>
        <taxon>Phyllosticta</taxon>
    </lineage>
</organism>
<gene>
    <name evidence="3" type="ORF">J3D65DRAFT_137210</name>
</gene>
<keyword evidence="2" id="KW-0732">Signal</keyword>
<feature type="region of interest" description="Disordered" evidence="1">
    <location>
        <begin position="33"/>
        <end position="211"/>
    </location>
</feature>
<dbReference type="Proteomes" id="UP001360953">
    <property type="component" value="Unassembled WGS sequence"/>
</dbReference>
<feature type="compositionally biased region" description="Polar residues" evidence="1">
    <location>
        <begin position="169"/>
        <end position="190"/>
    </location>
</feature>
<evidence type="ECO:0000313" key="4">
    <source>
        <dbReference type="Proteomes" id="UP001360953"/>
    </source>
</evidence>
<reference evidence="3 4" key="1">
    <citation type="submission" date="2024-04" db="EMBL/GenBank/DDBJ databases">
        <title>Phyllosticta paracitricarpa is synonymous to the EU quarantine fungus P. citricarpa based on phylogenomic analyses.</title>
        <authorList>
            <consortium name="Lawrence Berkeley National Laboratory"/>
            <person name="Van ingen-buijs V.A."/>
            <person name="Van westerhoven A.C."/>
            <person name="Haridas S."/>
            <person name="Skiadas P."/>
            <person name="Martin F."/>
            <person name="Groenewald J.Z."/>
            <person name="Crous P.W."/>
            <person name="Seidl M.F."/>
        </authorList>
    </citation>
    <scope>NUCLEOTIDE SEQUENCE [LARGE SCALE GENOMIC DNA]</scope>
    <source>
        <strain evidence="3 4">CPC 17464</strain>
    </source>
</reference>
<feature type="compositionally biased region" description="Basic and acidic residues" evidence="1">
    <location>
        <begin position="130"/>
        <end position="153"/>
    </location>
</feature>
<feature type="signal peptide" evidence="2">
    <location>
        <begin position="1"/>
        <end position="27"/>
    </location>
</feature>
<comment type="caution">
    <text evidence="3">The sequence shown here is derived from an EMBL/GenBank/DDBJ whole genome shotgun (WGS) entry which is preliminary data.</text>
</comment>
<protein>
    <submittedName>
        <fullName evidence="3">Uncharacterized protein</fullName>
    </submittedName>
</protein>
<feature type="chain" id="PRO_5046026755" evidence="2">
    <location>
        <begin position="28"/>
        <end position="211"/>
    </location>
</feature>
<dbReference type="EMBL" id="JBBPEH010000013">
    <property type="protein sequence ID" value="KAK7530790.1"/>
    <property type="molecule type" value="Genomic_DNA"/>
</dbReference>
<name>A0ABR1LAF3_9PEZI</name>
<evidence type="ECO:0000313" key="3">
    <source>
        <dbReference type="EMBL" id="KAK7530790.1"/>
    </source>
</evidence>
<keyword evidence="4" id="KW-1185">Reference proteome</keyword>
<sequence>MPRRSGNSTPACQPVSLFVSLCACCQSVIHPTSQVRQRGGERESDGCKTEKADKMANRGSRRGGDCYKCRAAQTMRDQMKRQKSGGTRRSQWRRGVNSQRTAAPRSDDLRAGTEVGQRGEGREEDMDAYEPSHVDERPPDRVNVDGSSGRRAEGSIIALHCLEGKTDPMNPTQPNPTHQLLPASQSSANRNVAKEPRRDTRACSRYRQRKN</sequence>
<feature type="compositionally biased region" description="Basic and acidic residues" evidence="1">
    <location>
        <begin position="192"/>
        <end position="202"/>
    </location>
</feature>
<dbReference type="RefSeq" id="XP_066650863.1">
    <property type="nucleotide sequence ID" value="XM_066793956.1"/>
</dbReference>